<name>A0A8K0JWN1_LADFU</name>
<evidence type="ECO:0000313" key="3">
    <source>
        <dbReference type="Proteomes" id="UP000792457"/>
    </source>
</evidence>
<proteinExistence type="predicted"/>
<reference evidence="2" key="1">
    <citation type="submission" date="2013-04" db="EMBL/GenBank/DDBJ databases">
        <authorList>
            <person name="Qu J."/>
            <person name="Murali S.C."/>
            <person name="Bandaranaike D."/>
            <person name="Bellair M."/>
            <person name="Blankenburg K."/>
            <person name="Chao H."/>
            <person name="Dinh H."/>
            <person name="Doddapaneni H."/>
            <person name="Downs B."/>
            <person name="Dugan-Rocha S."/>
            <person name="Elkadiri S."/>
            <person name="Gnanaolivu R.D."/>
            <person name="Hernandez B."/>
            <person name="Javaid M."/>
            <person name="Jayaseelan J.C."/>
            <person name="Lee S."/>
            <person name="Li M."/>
            <person name="Ming W."/>
            <person name="Munidasa M."/>
            <person name="Muniz J."/>
            <person name="Nguyen L."/>
            <person name="Ongeri F."/>
            <person name="Osuji N."/>
            <person name="Pu L.-L."/>
            <person name="Puazo M."/>
            <person name="Qu C."/>
            <person name="Quiroz J."/>
            <person name="Raj R."/>
            <person name="Weissenberger G."/>
            <person name="Xin Y."/>
            <person name="Zou X."/>
            <person name="Han Y."/>
            <person name="Richards S."/>
            <person name="Worley K."/>
            <person name="Muzny D."/>
            <person name="Gibbs R."/>
        </authorList>
    </citation>
    <scope>NUCLEOTIDE SEQUENCE</scope>
    <source>
        <strain evidence="2">Sampled in the wild</strain>
    </source>
</reference>
<feature type="region of interest" description="Disordered" evidence="1">
    <location>
        <begin position="60"/>
        <end position="105"/>
    </location>
</feature>
<dbReference type="OrthoDB" id="8192083at2759"/>
<feature type="compositionally biased region" description="Acidic residues" evidence="1">
    <location>
        <begin position="65"/>
        <end position="80"/>
    </location>
</feature>
<evidence type="ECO:0000256" key="1">
    <source>
        <dbReference type="SAM" id="MobiDB-lite"/>
    </source>
</evidence>
<dbReference type="EMBL" id="KZ308173">
    <property type="protein sequence ID" value="KAG8223764.1"/>
    <property type="molecule type" value="Genomic_DNA"/>
</dbReference>
<accession>A0A8K0JWN1</accession>
<comment type="caution">
    <text evidence="2">The sequence shown here is derived from an EMBL/GenBank/DDBJ whole genome shotgun (WGS) entry which is preliminary data.</text>
</comment>
<reference evidence="2" key="2">
    <citation type="submission" date="2017-10" db="EMBL/GenBank/DDBJ databases">
        <title>Ladona fulva Genome sequencing and assembly.</title>
        <authorList>
            <person name="Murali S."/>
            <person name="Richards S."/>
            <person name="Bandaranaike D."/>
            <person name="Bellair M."/>
            <person name="Blankenburg K."/>
            <person name="Chao H."/>
            <person name="Dinh H."/>
            <person name="Doddapaneni H."/>
            <person name="Dugan-Rocha S."/>
            <person name="Elkadiri S."/>
            <person name="Gnanaolivu R."/>
            <person name="Hernandez B."/>
            <person name="Skinner E."/>
            <person name="Javaid M."/>
            <person name="Lee S."/>
            <person name="Li M."/>
            <person name="Ming W."/>
            <person name="Munidasa M."/>
            <person name="Muniz J."/>
            <person name="Nguyen L."/>
            <person name="Hughes D."/>
            <person name="Osuji N."/>
            <person name="Pu L.-L."/>
            <person name="Puazo M."/>
            <person name="Qu C."/>
            <person name="Quiroz J."/>
            <person name="Raj R."/>
            <person name="Weissenberger G."/>
            <person name="Xin Y."/>
            <person name="Zou X."/>
            <person name="Han Y."/>
            <person name="Worley K."/>
            <person name="Muzny D."/>
            <person name="Gibbs R."/>
        </authorList>
    </citation>
    <scope>NUCLEOTIDE SEQUENCE</scope>
    <source>
        <strain evidence="2">Sampled in the wild</strain>
    </source>
</reference>
<organism evidence="2 3">
    <name type="scientific">Ladona fulva</name>
    <name type="common">Scarce chaser dragonfly</name>
    <name type="synonym">Libellula fulva</name>
    <dbReference type="NCBI Taxonomy" id="123851"/>
    <lineage>
        <taxon>Eukaryota</taxon>
        <taxon>Metazoa</taxon>
        <taxon>Ecdysozoa</taxon>
        <taxon>Arthropoda</taxon>
        <taxon>Hexapoda</taxon>
        <taxon>Insecta</taxon>
        <taxon>Pterygota</taxon>
        <taxon>Palaeoptera</taxon>
        <taxon>Odonata</taxon>
        <taxon>Epiprocta</taxon>
        <taxon>Anisoptera</taxon>
        <taxon>Libelluloidea</taxon>
        <taxon>Libellulidae</taxon>
        <taxon>Ladona</taxon>
    </lineage>
</organism>
<gene>
    <name evidence="2" type="ORF">J437_LFUL001484</name>
</gene>
<evidence type="ECO:0000313" key="2">
    <source>
        <dbReference type="EMBL" id="KAG8223764.1"/>
    </source>
</evidence>
<feature type="region of interest" description="Disordered" evidence="1">
    <location>
        <begin position="35"/>
        <end position="54"/>
    </location>
</feature>
<dbReference type="AlphaFoldDB" id="A0A8K0JWN1"/>
<sequence>MEETLETLNLETPSHDESLRDKRTIGFLRNLFPGISEEPNLEDNLAGSESRVNEVRVPYDGDAALLDEEDQETAATGDEESVARSEDSVETDNEPAASDTGDRDKRFLFFGGGDSSSGSAGGSGNFLFDIIRLITGSGSSDSSSDSDGSSNDGVSAGLTASVAVGKDGGAAAGAAAGTPSLDPNDGYTSGIPGPLTRLFIIANRGISNLLQDLILRLSQTSERIVNFKARLITALI</sequence>
<keyword evidence="3" id="KW-1185">Reference proteome</keyword>
<protein>
    <submittedName>
        <fullName evidence="2">Uncharacterized protein</fullName>
    </submittedName>
</protein>
<dbReference type="Proteomes" id="UP000792457">
    <property type="component" value="Unassembled WGS sequence"/>
</dbReference>